<dbReference type="Gene3D" id="2.130.10.10">
    <property type="entry name" value="YVTN repeat-like/Quinoprotein amine dehydrogenase"/>
    <property type="match status" value="1"/>
</dbReference>
<dbReference type="InterPro" id="IPR039857">
    <property type="entry name" value="Ift122/121"/>
</dbReference>
<feature type="non-terminal residue" evidence="5">
    <location>
        <position position="1"/>
    </location>
</feature>
<evidence type="ECO:0000313" key="5">
    <source>
        <dbReference type="EMBL" id="KIH44908.1"/>
    </source>
</evidence>
<dbReference type="OrthoDB" id="10255582at2759"/>
<dbReference type="EMBL" id="KN774874">
    <property type="protein sequence ID" value="KIH44908.1"/>
    <property type="molecule type" value="Genomic_DNA"/>
</dbReference>
<gene>
    <name evidence="5" type="ORF">ANCDUO_25059</name>
</gene>
<keyword evidence="2" id="KW-0677">Repeat</keyword>
<dbReference type="AlphaFoldDB" id="A0A0C2BMB1"/>
<dbReference type="SUPFAM" id="SSF50978">
    <property type="entry name" value="WD40 repeat-like"/>
    <property type="match status" value="1"/>
</dbReference>
<dbReference type="GO" id="GO:0097730">
    <property type="term" value="C:non-motile cilium"/>
    <property type="evidence" value="ECO:0007669"/>
    <property type="project" value="TreeGrafter"/>
</dbReference>
<dbReference type="GO" id="GO:1905515">
    <property type="term" value="P:non-motile cilium assembly"/>
    <property type="evidence" value="ECO:0007669"/>
    <property type="project" value="TreeGrafter"/>
</dbReference>
<evidence type="ECO:0000256" key="3">
    <source>
        <dbReference type="SAM" id="SignalP"/>
    </source>
</evidence>
<dbReference type="GO" id="GO:0061512">
    <property type="term" value="P:protein localization to cilium"/>
    <property type="evidence" value="ECO:0007669"/>
    <property type="project" value="TreeGrafter"/>
</dbReference>
<keyword evidence="3" id="KW-0732">Signal</keyword>
<dbReference type="InterPro" id="IPR036322">
    <property type="entry name" value="WD40_repeat_dom_sf"/>
</dbReference>
<dbReference type="InterPro" id="IPR056153">
    <property type="entry name" value="Beta-prop_IFT122_1st"/>
</dbReference>
<evidence type="ECO:0000256" key="1">
    <source>
        <dbReference type="ARBA" id="ARBA00022574"/>
    </source>
</evidence>
<sequence length="124" mass="13873">HSDAIQCLAFSPVTSLLLSCAMGDFGLWSADEKNVQKQRITGRCSSCAWSRDGSIFAIGTHDGFVHIKKSGNFVSLSALYWHSKRQSDEYVAKIERPGGEPVWALRFCAPRPQDDGSRRFYDNE</sequence>
<dbReference type="GO" id="GO:0035721">
    <property type="term" value="P:intraciliary retrograde transport"/>
    <property type="evidence" value="ECO:0007669"/>
    <property type="project" value="TreeGrafter"/>
</dbReference>
<dbReference type="Proteomes" id="UP000054047">
    <property type="component" value="Unassembled WGS sequence"/>
</dbReference>
<dbReference type="InterPro" id="IPR015943">
    <property type="entry name" value="WD40/YVTN_repeat-like_dom_sf"/>
</dbReference>
<name>A0A0C2BMB1_9BILA</name>
<dbReference type="PANTHER" id="PTHR12764">
    <property type="entry name" value="WD REPEAT DOMAIN-RELATED"/>
    <property type="match status" value="1"/>
</dbReference>
<reference evidence="5 6" key="1">
    <citation type="submission" date="2013-12" db="EMBL/GenBank/DDBJ databases">
        <title>Draft genome of the parsitic nematode Ancylostoma duodenale.</title>
        <authorList>
            <person name="Mitreva M."/>
        </authorList>
    </citation>
    <scope>NUCLEOTIDE SEQUENCE [LARGE SCALE GENOMIC DNA]</scope>
    <source>
        <strain evidence="5 6">Zhejiang</strain>
    </source>
</reference>
<feature type="signal peptide" evidence="3">
    <location>
        <begin position="1"/>
        <end position="23"/>
    </location>
</feature>
<dbReference type="PANTHER" id="PTHR12764:SF4">
    <property type="entry name" value="INTRAFLAGELLAR TRANSPORT PROTEIN 122 HOMOLOG"/>
    <property type="match status" value="1"/>
</dbReference>
<protein>
    <recommendedName>
        <fullName evidence="4">IFT122 first beta-propeller domain-containing protein</fullName>
    </recommendedName>
</protein>
<feature type="domain" description="IFT122 first beta-propeller" evidence="4">
    <location>
        <begin position="1"/>
        <end position="105"/>
    </location>
</feature>
<evidence type="ECO:0000313" key="6">
    <source>
        <dbReference type="Proteomes" id="UP000054047"/>
    </source>
</evidence>
<proteinExistence type="predicted"/>
<evidence type="ECO:0000259" key="4">
    <source>
        <dbReference type="Pfam" id="PF23381"/>
    </source>
</evidence>
<keyword evidence="6" id="KW-1185">Reference proteome</keyword>
<accession>A0A0C2BMB1</accession>
<feature type="chain" id="PRO_5002146256" description="IFT122 first beta-propeller domain-containing protein" evidence="3">
    <location>
        <begin position="24"/>
        <end position="124"/>
    </location>
</feature>
<organism evidence="5 6">
    <name type="scientific">Ancylostoma duodenale</name>
    <dbReference type="NCBI Taxonomy" id="51022"/>
    <lineage>
        <taxon>Eukaryota</taxon>
        <taxon>Metazoa</taxon>
        <taxon>Ecdysozoa</taxon>
        <taxon>Nematoda</taxon>
        <taxon>Chromadorea</taxon>
        <taxon>Rhabditida</taxon>
        <taxon>Rhabditina</taxon>
        <taxon>Rhabditomorpha</taxon>
        <taxon>Strongyloidea</taxon>
        <taxon>Ancylostomatidae</taxon>
        <taxon>Ancylostomatinae</taxon>
        <taxon>Ancylostoma</taxon>
    </lineage>
</organism>
<dbReference type="GO" id="GO:0030991">
    <property type="term" value="C:intraciliary transport particle A"/>
    <property type="evidence" value="ECO:0007669"/>
    <property type="project" value="TreeGrafter"/>
</dbReference>
<evidence type="ECO:0000256" key="2">
    <source>
        <dbReference type="ARBA" id="ARBA00022737"/>
    </source>
</evidence>
<dbReference type="Pfam" id="PF23381">
    <property type="entry name" value="Beta-prop_IFT122_1st"/>
    <property type="match status" value="1"/>
</dbReference>
<keyword evidence="1" id="KW-0853">WD repeat</keyword>